<reference evidence="3" key="1">
    <citation type="submission" date="2017-01" db="EMBL/GenBank/DDBJ databases">
        <title>An insight into the sialome and mialome of the horn fly, Haematobia irritans.</title>
        <authorList>
            <person name="Breijo M."/>
            <person name="Boiani M."/>
            <person name="Ures X."/>
            <person name="Rocha S."/>
            <person name="Sequeira M."/>
            <person name="Ribeiro J.M."/>
        </authorList>
    </citation>
    <scope>NUCLEOTIDE SEQUENCE</scope>
</reference>
<keyword evidence="1" id="KW-0175">Coiled coil</keyword>
<dbReference type="PROSITE" id="PS51257">
    <property type="entry name" value="PROKAR_LIPOPROTEIN"/>
    <property type="match status" value="1"/>
</dbReference>
<keyword evidence="2" id="KW-0732">Signal</keyword>
<dbReference type="AlphaFoldDB" id="A0A1L8E8I2"/>
<feature type="coiled-coil region" evidence="1">
    <location>
        <begin position="170"/>
        <end position="197"/>
    </location>
</feature>
<feature type="chain" id="PRO_5012069467" evidence="2">
    <location>
        <begin position="19"/>
        <end position="233"/>
    </location>
</feature>
<proteinExistence type="predicted"/>
<dbReference type="EMBL" id="GFDG01003731">
    <property type="protein sequence ID" value="JAV15068.1"/>
    <property type="molecule type" value="Transcribed_RNA"/>
</dbReference>
<accession>A0A1L8E8I2</accession>
<protein>
    <submittedName>
        <fullName evidence="3">Putative mitochondrial import protein pam17</fullName>
    </submittedName>
</protein>
<sequence length="233" mass="26174">MNFKLAILYGALFAIVSCQPTSNMINANNESLNEETKTQFRMITEGEYVKPEEELQSKPSTTVVITNPASNPEDTPSISFTSSIHTSSKYIFGLQCMMGIVKNIADAASDFQYEIEKCGIEIPLDMENVLEDSEDLNRISKKIIDSNNKVCGNGDYKDEDGKNTTNSRCAKIVERQMHQLRRTISEAQKDISSLDLNSSCHAFAVTNFEMNLRHIDRLTLTCAEITTNNFINY</sequence>
<organism evidence="3">
    <name type="scientific">Haematobia irritans</name>
    <name type="common">Horn fly</name>
    <name type="synonym">Conops irritans</name>
    <dbReference type="NCBI Taxonomy" id="7368"/>
    <lineage>
        <taxon>Eukaryota</taxon>
        <taxon>Metazoa</taxon>
        <taxon>Ecdysozoa</taxon>
        <taxon>Arthropoda</taxon>
        <taxon>Hexapoda</taxon>
        <taxon>Insecta</taxon>
        <taxon>Pterygota</taxon>
        <taxon>Neoptera</taxon>
        <taxon>Endopterygota</taxon>
        <taxon>Diptera</taxon>
        <taxon>Brachycera</taxon>
        <taxon>Muscomorpha</taxon>
        <taxon>Muscoidea</taxon>
        <taxon>Muscidae</taxon>
        <taxon>Haematobia</taxon>
    </lineage>
</organism>
<evidence type="ECO:0000313" key="3">
    <source>
        <dbReference type="EMBL" id="JAV15068.1"/>
    </source>
</evidence>
<evidence type="ECO:0000256" key="1">
    <source>
        <dbReference type="SAM" id="Coils"/>
    </source>
</evidence>
<evidence type="ECO:0000256" key="2">
    <source>
        <dbReference type="SAM" id="SignalP"/>
    </source>
</evidence>
<feature type="signal peptide" evidence="2">
    <location>
        <begin position="1"/>
        <end position="18"/>
    </location>
</feature>
<name>A0A1L8E8I2_HAEIR</name>